<proteinExistence type="predicted"/>
<reference evidence="3 4" key="1">
    <citation type="submission" date="2017-05" db="EMBL/GenBank/DDBJ databases">
        <title>whole genome sequence of Prevotella melaninogenica GAI 07411.</title>
        <authorList>
            <person name="Kondo Y."/>
            <person name="Hoshino T."/>
        </authorList>
    </citation>
    <scope>NUCLEOTIDE SEQUENCE [LARGE SCALE GENOMIC DNA]</scope>
    <source>
        <strain evidence="3 4">GAI 07411</strain>
    </source>
</reference>
<feature type="signal peptide" evidence="1">
    <location>
        <begin position="1"/>
        <end position="24"/>
    </location>
</feature>
<dbReference type="PANTHER" id="PTHR13246">
    <property type="entry name" value="ENDO BETA N-ACETYLGLUCOSAMINIDASE"/>
    <property type="match status" value="1"/>
</dbReference>
<dbReference type="InterPro" id="IPR032979">
    <property type="entry name" value="ENGase"/>
</dbReference>
<dbReference type="OrthoDB" id="1089471at2"/>
<dbReference type="Gene3D" id="2.60.120.260">
    <property type="entry name" value="Galactose-binding domain-like"/>
    <property type="match status" value="1"/>
</dbReference>
<dbReference type="Gene3D" id="3.20.20.80">
    <property type="entry name" value="Glycosidases"/>
    <property type="match status" value="1"/>
</dbReference>
<organism evidence="3 4">
    <name type="scientific">Prevotella melaninogenica</name>
    <dbReference type="NCBI Taxonomy" id="28132"/>
    <lineage>
        <taxon>Bacteria</taxon>
        <taxon>Pseudomonadati</taxon>
        <taxon>Bacteroidota</taxon>
        <taxon>Bacteroidia</taxon>
        <taxon>Bacteroidales</taxon>
        <taxon>Prevotellaceae</taxon>
        <taxon>Prevotella</taxon>
    </lineage>
</organism>
<dbReference type="RefSeq" id="WP_120175001.1">
    <property type="nucleotide sequence ID" value="NZ_AP018050.1"/>
</dbReference>
<dbReference type="Proteomes" id="UP000267517">
    <property type="component" value="Chromosome II"/>
</dbReference>
<feature type="chain" id="PRO_5012648377" evidence="1">
    <location>
        <begin position="25"/>
        <end position="1012"/>
    </location>
</feature>
<dbReference type="Pfam" id="PF20009">
    <property type="entry name" value="GEVED"/>
    <property type="match status" value="1"/>
</dbReference>
<dbReference type="GO" id="GO:0033925">
    <property type="term" value="F:mannosyl-glycoprotein endo-beta-N-acetylglucosaminidase activity"/>
    <property type="evidence" value="ECO:0007669"/>
    <property type="project" value="InterPro"/>
</dbReference>
<dbReference type="InterPro" id="IPR026444">
    <property type="entry name" value="Secre_tail"/>
</dbReference>
<dbReference type="InterPro" id="IPR045474">
    <property type="entry name" value="GEVED"/>
</dbReference>
<evidence type="ECO:0000313" key="3">
    <source>
        <dbReference type="EMBL" id="BBA29895.1"/>
    </source>
</evidence>
<evidence type="ECO:0000259" key="2">
    <source>
        <dbReference type="Pfam" id="PF20009"/>
    </source>
</evidence>
<evidence type="ECO:0000313" key="4">
    <source>
        <dbReference type="Proteomes" id="UP000267517"/>
    </source>
</evidence>
<gene>
    <name evidence="3" type="ORF">PMEL_200422</name>
</gene>
<name>A0A250KLE9_9BACT</name>
<protein>
    <submittedName>
        <fullName evidence="3">Endo-beta-N-acetylglucosaminidase</fullName>
    </submittedName>
</protein>
<evidence type="ECO:0000256" key="1">
    <source>
        <dbReference type="SAM" id="SignalP"/>
    </source>
</evidence>
<feature type="domain" description="GEVED" evidence="2">
    <location>
        <begin position="815"/>
        <end position="906"/>
    </location>
</feature>
<dbReference type="PANTHER" id="PTHR13246:SF1">
    <property type="entry name" value="CYTOSOLIC ENDO-BETA-N-ACETYLGLUCOSAMINIDASE"/>
    <property type="match status" value="1"/>
</dbReference>
<dbReference type="EMBL" id="AP018050">
    <property type="protein sequence ID" value="BBA29895.1"/>
    <property type="molecule type" value="Genomic_DNA"/>
</dbReference>
<keyword evidence="1" id="KW-0732">Signal</keyword>
<sequence>MNKKFTLSAWVVAAMLSMAPMGVAAQTNMSPTASTQIYDLSKLGDQTLLENFAKLIEQGRKYPTDADLEAWGIKDEVEFIRTHVKKRNIESRNDRLIQDTYENRNLFMNIPGGAGKNLGGYPSSTFANDNFSMWNYTNLFGAWNYGLFQAPGSWADAAHRNGTSIFAGIKFFDHTTGGAANSWQSFIMTRNDDGSFRYTHPIINCMRFLGFDGINYNWESTSNYQNSNNVAFHKELYKIAKEEGFNDFKIMYYTNSSNLTGWSTGYMWGPNQNERISEVMLNYSNSDFSWNMDNSVKEAEKTMGSADGLYAGVWIVSMNRRWNGLNSTDATKRCGICLWGEHAESRFWSYNTGGDAMSRMHNYQEYLERAFSGGKRNPLDRPAISNIGNEVEAHGGVPALSNFAGLASWIPERTAISGNLPFATHFNTGAGERYHYKGKKTAGSWYNMSAQDLVPTYRWMVVQPGTETASFDVQPSFTNEDAYNGGAALRLKGVNNATATDVVLFKTNLTPSAGKVVAKVAIKTGKAGNTDSKLSLIVRVNGSWKAYELGNTESASWAEKKVELNDIAVGQKIERIGLRVKNATPDYDVLVGKLELNDDVTATPANVKNLTVQVKEETKSSLSVKAIWGIDKEAGNNPTVYNDEANIDHFEILYKNGENGKVSEVGRTSQWATYIPNIQFTSAADKPYIGVRSVSTDLKTYSKVQWIAVPRADQSQLPAQQEESYGTVELDESAAGASIARQVRYVKRFITEGGTKNIDYTATGPAGNQTNYVDATADHELIVEQGKTVTVKLQGYQAFDGTDGNHDDLRWCMGKAWMDFNGDKQFNPENLTENPSEGECVVFFGKVRQGVLDQVSKLNEYTFTVPTDAKPGKSRIRLVFCDAWFQGGLTPTGKFNKGFAIDFAVTITGSNPARGAKADTHDQGVADEPELLEGGSTNIASSAVGGASQLTVAGGKVVFQNVERAWVFSTDGQTVKSLVNPKSFNTNELPAGVYLVKMQNNNVIRTQKITIK</sequence>
<accession>A0A250KLE9</accession>
<dbReference type="AlphaFoldDB" id="A0A250KLE9"/>
<dbReference type="NCBIfam" id="TIGR04183">
    <property type="entry name" value="Por_Secre_tail"/>
    <property type="match status" value="1"/>
</dbReference>